<dbReference type="Gene3D" id="3.90.245.10">
    <property type="entry name" value="Ribonucleoside hydrolase-like"/>
    <property type="match status" value="1"/>
</dbReference>
<dbReference type="SUPFAM" id="SSF53590">
    <property type="entry name" value="Nucleoside hydrolase"/>
    <property type="match status" value="1"/>
</dbReference>
<dbReference type="RefSeq" id="WP_106214788.1">
    <property type="nucleotide sequence ID" value="NZ_PVZF01000014.1"/>
</dbReference>
<dbReference type="InterPro" id="IPR001910">
    <property type="entry name" value="Inosine/uridine_hydrolase_dom"/>
</dbReference>
<evidence type="ECO:0000256" key="1">
    <source>
        <dbReference type="ARBA" id="ARBA00022801"/>
    </source>
</evidence>
<dbReference type="PANTHER" id="PTHR12304">
    <property type="entry name" value="INOSINE-URIDINE PREFERRING NUCLEOSIDE HYDROLASE"/>
    <property type="match status" value="1"/>
</dbReference>
<dbReference type="InterPro" id="IPR036452">
    <property type="entry name" value="Ribo_hydro-like"/>
</dbReference>
<sequence length="338" mass="34900">MSTEPTRPRTSVVVDTDTGIDDALALLWLAGREDVEIAAVTAVYGNCTVEDATRNVGATLAVAGLSIGEGGIPVSVGAAGPIDGRPAHFAAYVHGHDGLGDLGGDRPEVPVEPRTAAEQLVHLAASEPGQHHLLVLGPMTNVAAAIELDPDLLTKFASTVVMGGSGPFPPLGVAQIVDANIANDAAAARIVFAAPRTLLVTVGVNVGAGAIVDEAAVERLHASPTAVGRFSAQLLESYMDFYQQVWGRRVSPAWDGLAAALLVVPGWITRSEDGPVGLVPDGERWRAHLLRTAEGGPVPFEPATRPGQPAPDTRVVLEVDVEAFLADFLGVLAGDGRA</sequence>
<organism evidence="4 5">
    <name type="scientific">Kineococcus rhizosphaerae</name>
    <dbReference type="NCBI Taxonomy" id="559628"/>
    <lineage>
        <taxon>Bacteria</taxon>
        <taxon>Bacillati</taxon>
        <taxon>Actinomycetota</taxon>
        <taxon>Actinomycetes</taxon>
        <taxon>Kineosporiales</taxon>
        <taxon>Kineosporiaceae</taxon>
        <taxon>Kineococcus</taxon>
    </lineage>
</organism>
<name>A0A2T0QY82_9ACTN</name>
<dbReference type="GO" id="GO:0006152">
    <property type="term" value="P:purine nucleoside catabolic process"/>
    <property type="evidence" value="ECO:0007669"/>
    <property type="project" value="TreeGrafter"/>
</dbReference>
<gene>
    <name evidence="4" type="ORF">CLV37_114120</name>
</gene>
<evidence type="ECO:0000313" key="5">
    <source>
        <dbReference type="Proteomes" id="UP000238083"/>
    </source>
</evidence>
<dbReference type="PANTHER" id="PTHR12304:SF58">
    <property type="entry name" value="INOSINE_URIDINE-PREFERRING NUCLEOSIDE HYDROLASE DOMAIN-CONTAINING PROTEIN"/>
    <property type="match status" value="1"/>
</dbReference>
<keyword evidence="2" id="KW-0326">Glycosidase</keyword>
<evidence type="ECO:0000259" key="3">
    <source>
        <dbReference type="Pfam" id="PF01156"/>
    </source>
</evidence>
<keyword evidence="1" id="KW-0378">Hydrolase</keyword>
<proteinExistence type="predicted"/>
<dbReference type="InterPro" id="IPR023186">
    <property type="entry name" value="IUNH"/>
</dbReference>
<dbReference type="AlphaFoldDB" id="A0A2T0QY82"/>
<comment type="caution">
    <text evidence="4">The sequence shown here is derived from an EMBL/GenBank/DDBJ whole genome shotgun (WGS) entry which is preliminary data.</text>
</comment>
<dbReference type="EMBL" id="PVZF01000014">
    <property type="protein sequence ID" value="PRY11165.1"/>
    <property type="molecule type" value="Genomic_DNA"/>
</dbReference>
<protein>
    <submittedName>
        <fullName evidence="4">Purine nucleosidase</fullName>
    </submittedName>
</protein>
<dbReference type="OrthoDB" id="9797882at2"/>
<evidence type="ECO:0000256" key="2">
    <source>
        <dbReference type="ARBA" id="ARBA00023295"/>
    </source>
</evidence>
<dbReference type="GO" id="GO:0008477">
    <property type="term" value="F:purine nucleosidase activity"/>
    <property type="evidence" value="ECO:0007669"/>
    <property type="project" value="TreeGrafter"/>
</dbReference>
<keyword evidence="5" id="KW-1185">Reference proteome</keyword>
<dbReference type="Pfam" id="PF01156">
    <property type="entry name" value="IU_nuc_hydro"/>
    <property type="match status" value="1"/>
</dbReference>
<evidence type="ECO:0000313" key="4">
    <source>
        <dbReference type="EMBL" id="PRY11165.1"/>
    </source>
</evidence>
<feature type="domain" description="Inosine/uridine-preferring nucleoside hydrolase" evidence="3">
    <location>
        <begin position="12"/>
        <end position="325"/>
    </location>
</feature>
<dbReference type="GO" id="GO:0005829">
    <property type="term" value="C:cytosol"/>
    <property type="evidence" value="ECO:0007669"/>
    <property type="project" value="TreeGrafter"/>
</dbReference>
<accession>A0A2T0QY82</accession>
<reference evidence="4 5" key="1">
    <citation type="submission" date="2018-03" db="EMBL/GenBank/DDBJ databases">
        <title>Genomic Encyclopedia of Archaeal and Bacterial Type Strains, Phase II (KMG-II): from individual species to whole genera.</title>
        <authorList>
            <person name="Goeker M."/>
        </authorList>
    </citation>
    <scope>NUCLEOTIDE SEQUENCE [LARGE SCALE GENOMIC DNA]</scope>
    <source>
        <strain evidence="4 5">DSM 19711</strain>
    </source>
</reference>
<dbReference type="Proteomes" id="UP000238083">
    <property type="component" value="Unassembled WGS sequence"/>
</dbReference>